<dbReference type="Proteomes" id="UP000276443">
    <property type="component" value="Unassembled WGS sequence"/>
</dbReference>
<dbReference type="AlphaFoldDB" id="A0A3N5AY02"/>
<protein>
    <submittedName>
        <fullName evidence="2">SnoaL-like protein</fullName>
    </submittedName>
</protein>
<accession>A0A3N5AY02</accession>
<dbReference type="Gene3D" id="3.10.450.50">
    <property type="match status" value="1"/>
</dbReference>
<dbReference type="SUPFAM" id="SSF54427">
    <property type="entry name" value="NTF2-like"/>
    <property type="match status" value="1"/>
</dbReference>
<evidence type="ECO:0000313" key="3">
    <source>
        <dbReference type="Proteomes" id="UP000276443"/>
    </source>
</evidence>
<dbReference type="InterPro" id="IPR027843">
    <property type="entry name" value="DUF4440"/>
</dbReference>
<dbReference type="InterPro" id="IPR032710">
    <property type="entry name" value="NTF2-like_dom_sf"/>
</dbReference>
<dbReference type="OrthoDB" id="2454203at2"/>
<dbReference type="EMBL" id="RKRF01000014">
    <property type="protein sequence ID" value="RPF50136.1"/>
    <property type="molecule type" value="Genomic_DNA"/>
</dbReference>
<comment type="caution">
    <text evidence="2">The sequence shown here is derived from an EMBL/GenBank/DDBJ whole genome shotgun (WGS) entry which is preliminary data.</text>
</comment>
<proteinExistence type="predicted"/>
<sequence>MEQLLKDFKAFLHKYREDWNSTNAEQMSSNSSKQLKVRWANPDAEVSDWGYEETKEGWKQAYGQFEGRNPKWSFEDVLVDVNKQQEGVAIFWVKFELDGKMTGEKLLFTETFRKENGKWKKIREYVENGFFN</sequence>
<name>A0A3N5AY02_9BACI</name>
<reference evidence="2 3" key="1">
    <citation type="submission" date="2018-11" db="EMBL/GenBank/DDBJ databases">
        <title>Genomic Encyclopedia of Type Strains, Phase IV (KMG-IV): sequencing the most valuable type-strain genomes for metagenomic binning, comparative biology and taxonomic classification.</title>
        <authorList>
            <person name="Goeker M."/>
        </authorList>
    </citation>
    <scope>NUCLEOTIDE SEQUENCE [LARGE SCALE GENOMIC DNA]</scope>
    <source>
        <strain evidence="2 3">DSM 18090</strain>
    </source>
</reference>
<feature type="domain" description="DUF4440" evidence="1">
    <location>
        <begin position="14"/>
        <end position="120"/>
    </location>
</feature>
<evidence type="ECO:0000313" key="2">
    <source>
        <dbReference type="EMBL" id="RPF50136.1"/>
    </source>
</evidence>
<dbReference type="Pfam" id="PF14534">
    <property type="entry name" value="DUF4440"/>
    <property type="match status" value="1"/>
</dbReference>
<keyword evidence="3" id="KW-1185">Reference proteome</keyword>
<organism evidence="2 3">
    <name type="scientific">Aquisalibacillus elongatus</name>
    <dbReference type="NCBI Taxonomy" id="485577"/>
    <lineage>
        <taxon>Bacteria</taxon>
        <taxon>Bacillati</taxon>
        <taxon>Bacillota</taxon>
        <taxon>Bacilli</taxon>
        <taxon>Bacillales</taxon>
        <taxon>Bacillaceae</taxon>
        <taxon>Aquisalibacillus</taxon>
    </lineage>
</organism>
<dbReference type="RefSeq" id="WP_124223781.1">
    <property type="nucleotide sequence ID" value="NZ_RKRF01000014.1"/>
</dbReference>
<gene>
    <name evidence="2" type="ORF">EDC24_2954</name>
</gene>
<evidence type="ECO:0000259" key="1">
    <source>
        <dbReference type="Pfam" id="PF14534"/>
    </source>
</evidence>